<gene>
    <name evidence="10" type="ORF">FJR03_00070</name>
</gene>
<dbReference type="GO" id="GO:0030091">
    <property type="term" value="P:protein repair"/>
    <property type="evidence" value="ECO:0007669"/>
    <property type="project" value="UniProtKB-UniRule"/>
</dbReference>
<evidence type="ECO:0000256" key="9">
    <source>
        <dbReference type="NCBIfam" id="TIGR00080"/>
    </source>
</evidence>
<evidence type="ECO:0000256" key="1">
    <source>
        <dbReference type="ARBA" id="ARBA00004496"/>
    </source>
</evidence>
<dbReference type="Gene3D" id="3.40.50.150">
    <property type="entry name" value="Vaccinia Virus protein VP39"/>
    <property type="match status" value="1"/>
</dbReference>
<dbReference type="EMBL" id="CP041165">
    <property type="protein sequence ID" value="QOP40219.1"/>
    <property type="molecule type" value="Genomic_DNA"/>
</dbReference>
<dbReference type="PANTHER" id="PTHR11579">
    <property type="entry name" value="PROTEIN-L-ISOASPARTATE O-METHYLTRANSFERASE"/>
    <property type="match status" value="1"/>
</dbReference>
<evidence type="ECO:0000256" key="8">
    <source>
        <dbReference type="ARBA" id="ARBA00022691"/>
    </source>
</evidence>
<accession>A0A7M3V8Y6</accession>
<dbReference type="GO" id="GO:0004719">
    <property type="term" value="F:protein-L-isoaspartate (D-aspartate) O-methyltransferase activity"/>
    <property type="evidence" value="ECO:0007669"/>
    <property type="project" value="UniProtKB-UniRule"/>
</dbReference>
<evidence type="ECO:0000256" key="5">
    <source>
        <dbReference type="ARBA" id="ARBA00022490"/>
    </source>
</evidence>
<sequence>MDRIKATKTAKLAQDCEAKMGGLDEYVKKAIALTDREAFVPMGFRHNAYKLDALPIGSNQYISSPLTVAKMTEYLIPRGADRVLEVGCGSGYQAAVLSHLFRGVFTIERIESLILEAKKRFRDLGLNNIHTRTDDGQNGWIQYAPYDRILFSATAKEIPAKLFDQLADEGILVAPIEQADGKQVITRFMKRGDRIIEEELEDCDFVPILDGVVK</sequence>
<evidence type="ECO:0000256" key="4">
    <source>
        <dbReference type="ARBA" id="ARBA00013346"/>
    </source>
</evidence>
<dbReference type="KEGG" id="smax:FJR03_00070"/>
<dbReference type="EC" id="2.1.1.77" evidence="3 9"/>
<dbReference type="AlphaFoldDB" id="A0A7M3V8Y6"/>
<dbReference type="PROSITE" id="PS01279">
    <property type="entry name" value="PCMT"/>
    <property type="match status" value="1"/>
</dbReference>
<evidence type="ECO:0000313" key="10">
    <source>
        <dbReference type="EMBL" id="QOP40219.1"/>
    </source>
</evidence>
<keyword evidence="5" id="KW-0963">Cytoplasm</keyword>
<evidence type="ECO:0000256" key="6">
    <source>
        <dbReference type="ARBA" id="ARBA00022603"/>
    </source>
</evidence>
<dbReference type="GO" id="GO:0032259">
    <property type="term" value="P:methylation"/>
    <property type="evidence" value="ECO:0007669"/>
    <property type="project" value="UniProtKB-KW"/>
</dbReference>
<reference evidence="10 11" key="1">
    <citation type="submission" date="2019-06" db="EMBL/GenBank/DDBJ databases">
        <title>Sulfurimonas gotlandica sp. nov., a chemoautotrophic and psychrotolerant epsilonproteobacterium isolated from a pelagic redoxcline, and an emended description of the genus Sulfurimonas.</title>
        <authorList>
            <person name="Wang S."/>
            <person name="Jiang L."/>
            <person name="Shao Z."/>
        </authorList>
    </citation>
    <scope>NUCLEOTIDE SEQUENCE [LARGE SCALE GENOMIC DNA]</scope>
    <source>
        <strain evidence="10 11">B2</strain>
    </source>
</reference>
<keyword evidence="8" id="KW-0949">S-adenosyl-L-methionine</keyword>
<dbReference type="Proteomes" id="UP000593910">
    <property type="component" value="Chromosome"/>
</dbReference>
<evidence type="ECO:0000256" key="2">
    <source>
        <dbReference type="ARBA" id="ARBA00005369"/>
    </source>
</evidence>
<dbReference type="SUPFAM" id="SSF53335">
    <property type="entry name" value="S-adenosyl-L-methionine-dependent methyltransferases"/>
    <property type="match status" value="1"/>
</dbReference>
<evidence type="ECO:0000256" key="3">
    <source>
        <dbReference type="ARBA" id="ARBA00011890"/>
    </source>
</evidence>
<keyword evidence="6 10" id="KW-0489">Methyltransferase</keyword>
<evidence type="ECO:0000313" key="11">
    <source>
        <dbReference type="Proteomes" id="UP000593910"/>
    </source>
</evidence>
<dbReference type="Pfam" id="PF01135">
    <property type="entry name" value="PCMT"/>
    <property type="match status" value="1"/>
</dbReference>
<dbReference type="NCBIfam" id="TIGR00080">
    <property type="entry name" value="pimt"/>
    <property type="match status" value="1"/>
</dbReference>
<protein>
    <recommendedName>
        <fullName evidence="4 9">Protein-L-isoaspartate O-methyltransferase</fullName>
        <ecNumber evidence="3 9">2.1.1.77</ecNumber>
    </recommendedName>
</protein>
<name>A0A7M3V8Y6_9BACT</name>
<dbReference type="InterPro" id="IPR000682">
    <property type="entry name" value="PCMT"/>
</dbReference>
<dbReference type="NCBIfam" id="NF001453">
    <property type="entry name" value="PRK00312.1"/>
    <property type="match status" value="1"/>
</dbReference>
<evidence type="ECO:0000256" key="7">
    <source>
        <dbReference type="ARBA" id="ARBA00022679"/>
    </source>
</evidence>
<organism evidence="10 11">
    <name type="scientific">Sulfurimonas marina</name>
    <dbReference type="NCBI Taxonomy" id="2590551"/>
    <lineage>
        <taxon>Bacteria</taxon>
        <taxon>Pseudomonadati</taxon>
        <taxon>Campylobacterota</taxon>
        <taxon>Epsilonproteobacteria</taxon>
        <taxon>Campylobacterales</taxon>
        <taxon>Sulfurimonadaceae</taxon>
        <taxon>Sulfurimonas</taxon>
    </lineage>
</organism>
<dbReference type="InterPro" id="IPR029063">
    <property type="entry name" value="SAM-dependent_MTases_sf"/>
</dbReference>
<dbReference type="RefSeq" id="WP_193113652.1">
    <property type="nucleotide sequence ID" value="NZ_CP041165.1"/>
</dbReference>
<dbReference type="GO" id="GO:0005737">
    <property type="term" value="C:cytoplasm"/>
    <property type="evidence" value="ECO:0007669"/>
    <property type="project" value="UniProtKB-SubCell"/>
</dbReference>
<dbReference type="CDD" id="cd02440">
    <property type="entry name" value="AdoMet_MTases"/>
    <property type="match status" value="1"/>
</dbReference>
<proteinExistence type="inferred from homology"/>
<dbReference type="PANTHER" id="PTHR11579:SF0">
    <property type="entry name" value="PROTEIN-L-ISOASPARTATE(D-ASPARTATE) O-METHYLTRANSFERASE"/>
    <property type="match status" value="1"/>
</dbReference>
<keyword evidence="7 10" id="KW-0808">Transferase</keyword>
<dbReference type="FunFam" id="3.40.50.150:FF:000010">
    <property type="entry name" value="Protein-L-isoaspartate O-methyltransferase"/>
    <property type="match status" value="1"/>
</dbReference>
<comment type="similarity">
    <text evidence="2">Belongs to the methyltransferase superfamily. L-isoaspartyl/D-aspartyl protein methyltransferase family.</text>
</comment>
<keyword evidence="11" id="KW-1185">Reference proteome</keyword>
<comment type="subcellular location">
    <subcellularLocation>
        <location evidence="1">Cytoplasm</location>
    </subcellularLocation>
</comment>